<accession>A0A6G1FBX2</accession>
<dbReference type="AlphaFoldDB" id="A0A6G1FBX2"/>
<organism evidence="2 3">
    <name type="scientific">Oryza meyeriana var. granulata</name>
    <dbReference type="NCBI Taxonomy" id="110450"/>
    <lineage>
        <taxon>Eukaryota</taxon>
        <taxon>Viridiplantae</taxon>
        <taxon>Streptophyta</taxon>
        <taxon>Embryophyta</taxon>
        <taxon>Tracheophyta</taxon>
        <taxon>Spermatophyta</taxon>
        <taxon>Magnoliopsida</taxon>
        <taxon>Liliopsida</taxon>
        <taxon>Poales</taxon>
        <taxon>Poaceae</taxon>
        <taxon>BOP clade</taxon>
        <taxon>Oryzoideae</taxon>
        <taxon>Oryzeae</taxon>
        <taxon>Oryzinae</taxon>
        <taxon>Oryza</taxon>
        <taxon>Oryza meyeriana</taxon>
    </lineage>
</organism>
<keyword evidence="3" id="KW-1185">Reference proteome</keyword>
<protein>
    <submittedName>
        <fullName evidence="2">Uncharacterized protein</fullName>
    </submittedName>
</protein>
<dbReference type="Proteomes" id="UP000479710">
    <property type="component" value="Unassembled WGS sequence"/>
</dbReference>
<reference evidence="2 3" key="1">
    <citation type="submission" date="2019-11" db="EMBL/GenBank/DDBJ databases">
        <title>Whole genome sequence of Oryza granulata.</title>
        <authorList>
            <person name="Li W."/>
        </authorList>
    </citation>
    <scope>NUCLEOTIDE SEQUENCE [LARGE SCALE GENOMIC DNA]</scope>
    <source>
        <strain evidence="3">cv. Menghai</strain>
        <tissue evidence="2">Leaf</tissue>
    </source>
</reference>
<feature type="region of interest" description="Disordered" evidence="1">
    <location>
        <begin position="17"/>
        <end position="85"/>
    </location>
</feature>
<name>A0A6G1FBX2_9ORYZ</name>
<evidence type="ECO:0000313" key="3">
    <source>
        <dbReference type="Proteomes" id="UP000479710"/>
    </source>
</evidence>
<comment type="caution">
    <text evidence="2">The sequence shown here is derived from an EMBL/GenBank/DDBJ whole genome shotgun (WGS) entry which is preliminary data.</text>
</comment>
<dbReference type="EMBL" id="SPHZ02000001">
    <property type="protein sequence ID" value="KAF0934282.1"/>
    <property type="molecule type" value="Genomic_DNA"/>
</dbReference>
<proteinExistence type="predicted"/>
<evidence type="ECO:0000256" key="1">
    <source>
        <dbReference type="SAM" id="MobiDB-lite"/>
    </source>
</evidence>
<gene>
    <name evidence="2" type="ORF">E2562_024472</name>
</gene>
<sequence length="85" mass="9215">MDEKMNNMLLSSCVFDKMPLSTPAPPGTSLAVSNAGRRRGACPGENALDDEGRSSADSGEESTPPVPRELTCRRRRSTNGDSRRY</sequence>
<evidence type="ECO:0000313" key="2">
    <source>
        <dbReference type="EMBL" id="KAF0934282.1"/>
    </source>
</evidence>